<evidence type="ECO:0000256" key="8">
    <source>
        <dbReference type="ARBA" id="ARBA00023133"/>
    </source>
</evidence>
<dbReference type="NCBIfam" id="TIGR01473">
    <property type="entry name" value="cyoE_ctaB"/>
    <property type="match status" value="1"/>
</dbReference>
<dbReference type="GO" id="GO:0008495">
    <property type="term" value="F:protoheme IX farnesyltransferase activity"/>
    <property type="evidence" value="ECO:0007669"/>
    <property type="project" value="UniProtKB-UniRule"/>
</dbReference>
<dbReference type="STRING" id="28042.GU90_06385"/>
<sequence>MTKEIHAVGERSVVTTVDAPQTRHARRPAELLKAYIGLMKLRVIELLLVTTIPAMILAEGGIPSPWLVIATLLGGTMAAGSANALNCVVDADIDKVMQRTRARPLVRHTVSDRHALVFGIVLGLASVGFLWATANLLAGLLALATILFYVFVYSLWLKRRTAQNIVWGGAAGCMPPVIGWAAVTGEVSWQALVMFGIVFFWTPPHTWTLAVKYKDDYARAGVPMLPVVAGPVQVTRQVLIYTWLTVLTTLLLIPAAGWLYALSAVVSGAWFLYLTHRLHTMTKRGEKTKPIQLFHLSNTYLMFVFVGLAVDAALGLPVIGWLW</sequence>
<dbReference type="PANTHER" id="PTHR43448:SF7">
    <property type="entry name" value="4-HYDROXYBENZOATE SOLANESYLTRANSFERASE"/>
    <property type="match status" value="1"/>
</dbReference>
<accession>A0A073BAQ8</accession>
<dbReference type="EC" id="2.5.1.141" evidence="3 14"/>
<feature type="transmembrane region" description="Helical" evidence="14">
    <location>
        <begin position="189"/>
        <end position="210"/>
    </location>
</feature>
<evidence type="ECO:0000256" key="12">
    <source>
        <dbReference type="ARBA" id="ARBA00042475"/>
    </source>
</evidence>
<comment type="subcellular location">
    <subcellularLocation>
        <location evidence="1 14">Cell membrane</location>
        <topology evidence="1 14">Multi-pass membrane protein</topology>
    </subcellularLocation>
</comment>
<evidence type="ECO:0000256" key="1">
    <source>
        <dbReference type="ARBA" id="ARBA00004651"/>
    </source>
</evidence>
<reference evidence="15 16" key="1">
    <citation type="submission" date="2014-06" db="EMBL/GenBank/DDBJ databases">
        <title>Saccharopolyspora rectivirgula DSM-43113 Genome sequencing.</title>
        <authorList>
            <person name="Barrera C."/>
            <person name="Millon L."/>
            <person name="Rognon B."/>
            <person name="Zaugg C."/>
            <person name="Monod M."/>
        </authorList>
    </citation>
    <scope>NUCLEOTIDE SEQUENCE [LARGE SCALE GENOMIC DNA]</scope>
    <source>
        <strain evidence="15 16">DSM 43113</strain>
    </source>
</reference>
<evidence type="ECO:0000313" key="15">
    <source>
        <dbReference type="EMBL" id="KEI44854.1"/>
    </source>
</evidence>
<organism evidence="15 16">
    <name type="scientific">Saccharopolyspora rectivirgula</name>
    <dbReference type="NCBI Taxonomy" id="28042"/>
    <lineage>
        <taxon>Bacteria</taxon>
        <taxon>Bacillati</taxon>
        <taxon>Actinomycetota</taxon>
        <taxon>Actinomycetes</taxon>
        <taxon>Pseudonocardiales</taxon>
        <taxon>Pseudonocardiaceae</taxon>
        <taxon>Saccharopolyspora</taxon>
    </lineage>
</organism>
<keyword evidence="16" id="KW-1185">Reference proteome</keyword>
<evidence type="ECO:0000256" key="4">
    <source>
        <dbReference type="ARBA" id="ARBA00022475"/>
    </source>
</evidence>
<comment type="catalytic activity">
    <reaction evidence="13 14">
        <text>heme b + (2E,6E)-farnesyl diphosphate + H2O = Fe(II)-heme o + diphosphate</text>
        <dbReference type="Rhea" id="RHEA:28070"/>
        <dbReference type="ChEBI" id="CHEBI:15377"/>
        <dbReference type="ChEBI" id="CHEBI:33019"/>
        <dbReference type="ChEBI" id="CHEBI:60344"/>
        <dbReference type="ChEBI" id="CHEBI:60530"/>
        <dbReference type="ChEBI" id="CHEBI:175763"/>
        <dbReference type="EC" id="2.5.1.141"/>
    </reaction>
</comment>
<feature type="transmembrane region" description="Helical" evidence="14">
    <location>
        <begin position="164"/>
        <end position="183"/>
    </location>
</feature>
<evidence type="ECO:0000256" key="2">
    <source>
        <dbReference type="ARBA" id="ARBA00004919"/>
    </source>
</evidence>
<feature type="transmembrane region" description="Helical" evidence="14">
    <location>
        <begin position="43"/>
        <end position="62"/>
    </location>
</feature>
<comment type="similarity">
    <text evidence="14">Belongs to the UbiA prenyltransferase family. Protoheme IX farnesyltransferase subfamily.</text>
</comment>
<keyword evidence="5 14" id="KW-0808">Transferase</keyword>
<dbReference type="GO" id="GO:0048034">
    <property type="term" value="P:heme O biosynthetic process"/>
    <property type="evidence" value="ECO:0007669"/>
    <property type="project" value="UniProtKB-UniRule"/>
</dbReference>
<feature type="transmembrane region" description="Helical" evidence="14">
    <location>
        <begin position="222"/>
        <end position="244"/>
    </location>
</feature>
<proteinExistence type="inferred from homology"/>
<evidence type="ECO:0000256" key="3">
    <source>
        <dbReference type="ARBA" id="ARBA00012292"/>
    </source>
</evidence>
<evidence type="ECO:0000256" key="6">
    <source>
        <dbReference type="ARBA" id="ARBA00022692"/>
    </source>
</evidence>
<comment type="pathway">
    <text evidence="2 14">Porphyrin-containing compound metabolism; heme O biosynthesis; heme O from protoheme: step 1/1.</text>
</comment>
<dbReference type="InterPro" id="IPR044878">
    <property type="entry name" value="UbiA_sf"/>
</dbReference>
<dbReference type="FunFam" id="1.10.357.140:FF:000001">
    <property type="entry name" value="Protoheme IX farnesyltransferase"/>
    <property type="match status" value="1"/>
</dbReference>
<evidence type="ECO:0000256" key="7">
    <source>
        <dbReference type="ARBA" id="ARBA00022989"/>
    </source>
</evidence>
<evidence type="ECO:0000256" key="11">
    <source>
        <dbReference type="ARBA" id="ARBA00040810"/>
    </source>
</evidence>
<dbReference type="OrthoDB" id="9814417at2"/>
<name>A0A073BAQ8_9PSEU</name>
<evidence type="ECO:0000256" key="14">
    <source>
        <dbReference type="HAMAP-Rule" id="MF_00154"/>
    </source>
</evidence>
<dbReference type="CDD" id="cd13957">
    <property type="entry name" value="PT_UbiA_Cox10"/>
    <property type="match status" value="1"/>
</dbReference>
<feature type="transmembrane region" description="Helical" evidence="14">
    <location>
        <begin position="299"/>
        <end position="322"/>
    </location>
</feature>
<dbReference type="EMBL" id="JNVU01000017">
    <property type="protein sequence ID" value="KEI44854.1"/>
    <property type="molecule type" value="Genomic_DNA"/>
</dbReference>
<keyword evidence="7 14" id="KW-1133">Transmembrane helix</keyword>
<keyword evidence="8 14" id="KW-0350">Heme biosynthesis</keyword>
<evidence type="ECO:0000256" key="9">
    <source>
        <dbReference type="ARBA" id="ARBA00023136"/>
    </source>
</evidence>
<evidence type="ECO:0000256" key="13">
    <source>
        <dbReference type="ARBA" id="ARBA00047690"/>
    </source>
</evidence>
<protein>
    <recommendedName>
        <fullName evidence="11 14">Protoheme IX farnesyltransferase</fullName>
        <ecNumber evidence="3 14">2.5.1.141</ecNumber>
    </recommendedName>
    <alternativeName>
        <fullName evidence="12 14">Heme B farnesyltransferase</fullName>
    </alternativeName>
    <alternativeName>
        <fullName evidence="10 14">Heme O synthase</fullName>
    </alternativeName>
</protein>
<dbReference type="PANTHER" id="PTHR43448">
    <property type="entry name" value="PROTOHEME IX FARNESYLTRANSFERASE, MITOCHONDRIAL"/>
    <property type="match status" value="1"/>
</dbReference>
<keyword evidence="9 14" id="KW-0472">Membrane</keyword>
<feature type="transmembrane region" description="Helical" evidence="14">
    <location>
        <begin position="250"/>
        <end position="274"/>
    </location>
</feature>
<dbReference type="eggNOG" id="COG0109">
    <property type="taxonomic scope" value="Bacteria"/>
</dbReference>
<dbReference type="InterPro" id="IPR000537">
    <property type="entry name" value="UbiA_prenyltransferase"/>
</dbReference>
<feature type="transmembrane region" description="Helical" evidence="14">
    <location>
        <begin position="138"/>
        <end position="157"/>
    </location>
</feature>
<dbReference type="Gene3D" id="1.10.357.140">
    <property type="entry name" value="UbiA prenyltransferase"/>
    <property type="match status" value="1"/>
</dbReference>
<dbReference type="UniPathway" id="UPA00834">
    <property type="reaction ID" value="UER00712"/>
</dbReference>
<evidence type="ECO:0000313" key="16">
    <source>
        <dbReference type="Proteomes" id="UP000031419"/>
    </source>
</evidence>
<comment type="miscellaneous">
    <text evidence="14">Carbon 2 of the heme B porphyrin ring is defined according to the Fischer nomenclature.</text>
</comment>
<dbReference type="Proteomes" id="UP000031419">
    <property type="component" value="Unassembled WGS sequence"/>
</dbReference>
<feature type="transmembrane region" description="Helical" evidence="14">
    <location>
        <begin position="68"/>
        <end position="93"/>
    </location>
</feature>
<evidence type="ECO:0000256" key="5">
    <source>
        <dbReference type="ARBA" id="ARBA00022679"/>
    </source>
</evidence>
<dbReference type="NCBIfam" id="NF003349">
    <property type="entry name" value="PRK04375.1-2"/>
    <property type="match status" value="1"/>
</dbReference>
<dbReference type="HAMAP" id="MF_00154">
    <property type="entry name" value="CyoE_CtaB"/>
    <property type="match status" value="1"/>
</dbReference>
<keyword evidence="6 14" id="KW-0812">Transmembrane</keyword>
<comment type="function">
    <text evidence="14">Converts heme B (protoheme IX) to heme O by substitution of the vinyl group on carbon 2 of heme B porphyrin ring with a hydroxyethyl farnesyl side group.</text>
</comment>
<dbReference type="InterPro" id="IPR006369">
    <property type="entry name" value="Protohaem_IX_farnesylTrfase"/>
</dbReference>
<dbReference type="AlphaFoldDB" id="A0A073BAQ8"/>
<dbReference type="RefSeq" id="WP_029721059.1">
    <property type="nucleotide sequence ID" value="NZ_JAJUIW010000017.1"/>
</dbReference>
<feature type="transmembrane region" description="Helical" evidence="14">
    <location>
        <begin position="114"/>
        <end position="132"/>
    </location>
</feature>
<evidence type="ECO:0000256" key="10">
    <source>
        <dbReference type="ARBA" id="ARBA00030253"/>
    </source>
</evidence>
<comment type="caution">
    <text evidence="15">The sequence shown here is derived from an EMBL/GenBank/DDBJ whole genome shotgun (WGS) entry which is preliminary data.</text>
</comment>
<gene>
    <name evidence="14" type="primary">ctaB</name>
    <name evidence="15" type="ORF">GU90_06385</name>
</gene>
<dbReference type="Pfam" id="PF01040">
    <property type="entry name" value="UbiA"/>
    <property type="match status" value="1"/>
</dbReference>
<keyword evidence="4 14" id="KW-1003">Cell membrane</keyword>
<dbReference type="GO" id="GO:0005886">
    <property type="term" value="C:plasma membrane"/>
    <property type="evidence" value="ECO:0007669"/>
    <property type="project" value="UniProtKB-SubCell"/>
</dbReference>